<name>A0A914VD16_9BILA</name>
<dbReference type="AlphaFoldDB" id="A0A914VD16"/>
<accession>A0A914VD16</accession>
<keyword evidence="2" id="KW-1185">Reference proteome</keyword>
<evidence type="ECO:0000313" key="2">
    <source>
        <dbReference type="Proteomes" id="UP000887566"/>
    </source>
</evidence>
<reference evidence="3" key="1">
    <citation type="submission" date="2022-11" db="UniProtKB">
        <authorList>
            <consortium name="WormBaseParasite"/>
        </authorList>
    </citation>
    <scope>IDENTIFICATION</scope>
</reference>
<evidence type="ECO:0000256" key="1">
    <source>
        <dbReference type="SAM" id="MobiDB-lite"/>
    </source>
</evidence>
<sequence>MVEREKRNELPASERECRSQWDNSDGSLAPLGRQFESPSEEKVGARTAARVNRRANNFCPRVYPSLSPASYFFSSSRCFMPPTPLHWRQLRAFRTRRRSRADAGSF</sequence>
<dbReference type="Proteomes" id="UP000887566">
    <property type="component" value="Unplaced"/>
</dbReference>
<proteinExistence type="predicted"/>
<dbReference type="WBParaSite" id="PSAMB.scaffold1730size28319.g14608.t1">
    <property type="protein sequence ID" value="PSAMB.scaffold1730size28319.g14608.t1"/>
    <property type="gene ID" value="PSAMB.scaffold1730size28319.g14608"/>
</dbReference>
<protein>
    <submittedName>
        <fullName evidence="3">Uncharacterized protein</fullName>
    </submittedName>
</protein>
<evidence type="ECO:0000313" key="3">
    <source>
        <dbReference type="WBParaSite" id="PSAMB.scaffold1730size28319.g14608.t1"/>
    </source>
</evidence>
<feature type="region of interest" description="Disordered" evidence="1">
    <location>
        <begin position="1"/>
        <end position="48"/>
    </location>
</feature>
<organism evidence="2 3">
    <name type="scientific">Plectus sambesii</name>
    <dbReference type="NCBI Taxonomy" id="2011161"/>
    <lineage>
        <taxon>Eukaryota</taxon>
        <taxon>Metazoa</taxon>
        <taxon>Ecdysozoa</taxon>
        <taxon>Nematoda</taxon>
        <taxon>Chromadorea</taxon>
        <taxon>Plectida</taxon>
        <taxon>Plectina</taxon>
        <taxon>Plectoidea</taxon>
        <taxon>Plectidae</taxon>
        <taxon>Plectus</taxon>
    </lineage>
</organism>
<feature type="compositionally biased region" description="Basic and acidic residues" evidence="1">
    <location>
        <begin position="1"/>
        <end position="19"/>
    </location>
</feature>